<evidence type="ECO:0000313" key="1">
    <source>
        <dbReference type="EMBL" id="TDG20052.1"/>
    </source>
</evidence>
<reference evidence="1 2" key="1">
    <citation type="submission" date="2019-03" db="EMBL/GenBank/DDBJ databases">
        <title>Paraburkholderia sp. 4M-K11, isolated from subtropical forest soil.</title>
        <authorList>
            <person name="Gao Z.-H."/>
            <person name="Qiu L.-H."/>
        </authorList>
    </citation>
    <scope>NUCLEOTIDE SEQUENCE [LARGE SCALE GENOMIC DNA]</scope>
    <source>
        <strain evidence="1 2">4M-K11</strain>
    </source>
</reference>
<proteinExistence type="predicted"/>
<keyword evidence="2" id="KW-1185">Reference proteome</keyword>
<dbReference type="EMBL" id="SMRP01000018">
    <property type="protein sequence ID" value="TDG20052.1"/>
    <property type="molecule type" value="Genomic_DNA"/>
</dbReference>
<dbReference type="RefSeq" id="WP_133198140.1">
    <property type="nucleotide sequence ID" value="NZ_JBHUCW010000003.1"/>
</dbReference>
<evidence type="ECO:0000313" key="2">
    <source>
        <dbReference type="Proteomes" id="UP000295722"/>
    </source>
</evidence>
<comment type="caution">
    <text evidence="1">The sequence shown here is derived from an EMBL/GenBank/DDBJ whole genome shotgun (WGS) entry which is preliminary data.</text>
</comment>
<protein>
    <submittedName>
        <fullName evidence="1">Uncharacterized protein</fullName>
    </submittedName>
</protein>
<dbReference type="OrthoDB" id="9924893at2"/>
<gene>
    <name evidence="1" type="ORF">EYW47_28275</name>
</gene>
<dbReference type="AlphaFoldDB" id="A0A4R5M337"/>
<sequence length="83" mass="9291">MSLLPEALPRQPIPVSRGTGDIMHARAEAGAQAGADRLTHEEYRLATAWLDHLWNQAPGEQKSRLMVRLLVLVDEFEMRRGGT</sequence>
<dbReference type="Proteomes" id="UP000295722">
    <property type="component" value="Unassembled WGS sequence"/>
</dbReference>
<name>A0A4R5M337_9BURK</name>
<accession>A0A4R5M337</accession>
<organism evidence="1 2">
    <name type="scientific">Paraburkholderia silviterrae</name>
    <dbReference type="NCBI Taxonomy" id="2528715"/>
    <lineage>
        <taxon>Bacteria</taxon>
        <taxon>Pseudomonadati</taxon>
        <taxon>Pseudomonadota</taxon>
        <taxon>Betaproteobacteria</taxon>
        <taxon>Burkholderiales</taxon>
        <taxon>Burkholderiaceae</taxon>
        <taxon>Paraburkholderia</taxon>
    </lineage>
</organism>